<name>A0A9P7JMW5_9AGAM</name>
<dbReference type="PANTHER" id="PTHR17630:SF44">
    <property type="entry name" value="PROTEIN AIM2"/>
    <property type="match status" value="1"/>
</dbReference>
<protein>
    <recommendedName>
        <fullName evidence="2">Dienelactone hydrolase domain-containing protein</fullName>
    </recommendedName>
</protein>
<evidence type="ECO:0000256" key="1">
    <source>
        <dbReference type="SAM" id="Phobius"/>
    </source>
</evidence>
<keyword evidence="1" id="KW-1133">Transmembrane helix</keyword>
<feature type="transmembrane region" description="Helical" evidence="1">
    <location>
        <begin position="44"/>
        <end position="67"/>
    </location>
</feature>
<dbReference type="GO" id="GO:0016787">
    <property type="term" value="F:hydrolase activity"/>
    <property type="evidence" value="ECO:0007669"/>
    <property type="project" value="InterPro"/>
</dbReference>
<organism evidence="3 4">
    <name type="scientific">Suillus discolor</name>
    <dbReference type="NCBI Taxonomy" id="1912936"/>
    <lineage>
        <taxon>Eukaryota</taxon>
        <taxon>Fungi</taxon>
        <taxon>Dikarya</taxon>
        <taxon>Basidiomycota</taxon>
        <taxon>Agaricomycotina</taxon>
        <taxon>Agaricomycetes</taxon>
        <taxon>Agaricomycetidae</taxon>
        <taxon>Boletales</taxon>
        <taxon>Suillineae</taxon>
        <taxon>Suillaceae</taxon>
        <taxon>Suillus</taxon>
    </lineage>
</organism>
<proteinExistence type="predicted"/>
<feature type="domain" description="Dienelactone hydrolase" evidence="2">
    <location>
        <begin position="130"/>
        <end position="207"/>
    </location>
</feature>
<evidence type="ECO:0000313" key="3">
    <source>
        <dbReference type="EMBL" id="KAG2090775.1"/>
    </source>
</evidence>
<reference evidence="3" key="1">
    <citation type="journal article" date="2020" name="New Phytol.">
        <title>Comparative genomics reveals dynamic genome evolution in host specialist ectomycorrhizal fungi.</title>
        <authorList>
            <person name="Lofgren L.A."/>
            <person name="Nguyen N.H."/>
            <person name="Vilgalys R."/>
            <person name="Ruytinx J."/>
            <person name="Liao H.L."/>
            <person name="Branco S."/>
            <person name="Kuo A."/>
            <person name="LaButti K."/>
            <person name="Lipzen A."/>
            <person name="Andreopoulos W."/>
            <person name="Pangilinan J."/>
            <person name="Riley R."/>
            <person name="Hundley H."/>
            <person name="Na H."/>
            <person name="Barry K."/>
            <person name="Grigoriev I.V."/>
            <person name="Stajich J.E."/>
            <person name="Kennedy P.G."/>
        </authorList>
    </citation>
    <scope>NUCLEOTIDE SEQUENCE</scope>
    <source>
        <strain evidence="3">FC423</strain>
    </source>
</reference>
<dbReference type="EMBL" id="JABBWM010000101">
    <property type="protein sequence ID" value="KAG2090775.1"/>
    <property type="molecule type" value="Genomic_DNA"/>
</dbReference>
<dbReference type="InterPro" id="IPR002925">
    <property type="entry name" value="Dienelactn_hydro"/>
</dbReference>
<keyword evidence="1" id="KW-0472">Membrane</keyword>
<dbReference type="Proteomes" id="UP000823399">
    <property type="component" value="Unassembled WGS sequence"/>
</dbReference>
<keyword evidence="1" id="KW-0812">Transmembrane</keyword>
<gene>
    <name evidence="3" type="ORF">F5147DRAFT_724479</name>
</gene>
<dbReference type="PANTHER" id="PTHR17630">
    <property type="entry name" value="DIENELACTONE HYDROLASE"/>
    <property type="match status" value="1"/>
</dbReference>
<evidence type="ECO:0000313" key="4">
    <source>
        <dbReference type="Proteomes" id="UP000823399"/>
    </source>
</evidence>
<sequence length="211" mass="23449">MSSTLAGPLTDHCFTSVAHSGTLKGESITIAGVPTYLSAPQASVASTVETVILASFCVYSFLVCVLIRKAGFTVVGIDYFFGDPVHLHLNKPGSDRSTWRTKSIEQARASVPKWVDGVKEMFGTILDHPSQHTVLHSYHPIETDSAFPATFRRHVEDILVEKRATYYFQIFSGVSHGFGTRGDPEIETERWAKEECQRAMVGWFKRFTSSK</sequence>
<dbReference type="RefSeq" id="XP_041286332.1">
    <property type="nucleotide sequence ID" value="XM_041439051.1"/>
</dbReference>
<keyword evidence="4" id="KW-1185">Reference proteome</keyword>
<dbReference type="GeneID" id="64701310"/>
<dbReference type="Gene3D" id="3.40.50.1820">
    <property type="entry name" value="alpha/beta hydrolase"/>
    <property type="match status" value="1"/>
</dbReference>
<dbReference type="OrthoDB" id="1393670at2759"/>
<dbReference type="Pfam" id="PF01738">
    <property type="entry name" value="DLH"/>
    <property type="match status" value="1"/>
</dbReference>
<dbReference type="InterPro" id="IPR029058">
    <property type="entry name" value="AB_hydrolase_fold"/>
</dbReference>
<dbReference type="AlphaFoldDB" id="A0A9P7JMW5"/>
<evidence type="ECO:0000259" key="2">
    <source>
        <dbReference type="Pfam" id="PF01738"/>
    </source>
</evidence>
<comment type="caution">
    <text evidence="3">The sequence shown here is derived from an EMBL/GenBank/DDBJ whole genome shotgun (WGS) entry which is preliminary data.</text>
</comment>
<accession>A0A9P7JMW5</accession>